<dbReference type="Gene3D" id="3.20.20.150">
    <property type="entry name" value="Divalent-metal-dependent TIM barrel enzymes"/>
    <property type="match status" value="1"/>
</dbReference>
<feature type="domain" description="Xylose isomerase-like TIM barrel" evidence="1">
    <location>
        <begin position="38"/>
        <end position="257"/>
    </location>
</feature>
<sequence>MKQLAPSLHMLEIFMPAVTDENFFVQKILPDVAKIPFYTGIELPVIFKKENQKLVRRIVEDRDYQLTIWASPNINEKGDNLSALDPEERRRAVAYVKELLAEAAESGAYHVGLPSGPDVSPEKREDAKKALFESFCEISQEASKYQNMHLTLEPLDRYVHKKQLMGPIHEVIDWFEGLKKECPNFYIHWDSAHEALAEIDLEESMKRALPYMAQFHICNCVTDPSNPCYGDWHMELGNAPEYKNWGYLDLQGAAKMLRTAAEAETPAGIRDVHVGVEVRTHMGDDLWKREGEIRSFLQAAFDEAGLIYNK</sequence>
<gene>
    <name evidence="2" type="ORF">OCV77_01675</name>
</gene>
<protein>
    <submittedName>
        <fullName evidence="2">Sugar phosphate isomerase/epimerase</fullName>
    </submittedName>
</protein>
<proteinExistence type="predicted"/>
<keyword evidence="3" id="KW-1185">Reference proteome</keyword>
<dbReference type="InterPro" id="IPR013022">
    <property type="entry name" value="Xyl_isomerase-like_TIM-brl"/>
</dbReference>
<dbReference type="SUPFAM" id="SSF51658">
    <property type="entry name" value="Xylose isomerase-like"/>
    <property type="match status" value="1"/>
</dbReference>
<dbReference type="GO" id="GO:0016853">
    <property type="term" value="F:isomerase activity"/>
    <property type="evidence" value="ECO:0007669"/>
    <property type="project" value="UniProtKB-KW"/>
</dbReference>
<evidence type="ECO:0000313" key="3">
    <source>
        <dbReference type="Proteomes" id="UP001652432"/>
    </source>
</evidence>
<dbReference type="InterPro" id="IPR036237">
    <property type="entry name" value="Xyl_isomerase-like_sf"/>
</dbReference>
<evidence type="ECO:0000313" key="2">
    <source>
        <dbReference type="EMBL" id="MCU6743227.1"/>
    </source>
</evidence>
<dbReference type="EMBL" id="JAOQKJ010000001">
    <property type="protein sequence ID" value="MCU6743227.1"/>
    <property type="molecule type" value="Genomic_DNA"/>
</dbReference>
<name>A0ABT2SZ07_9FIRM</name>
<organism evidence="2 3">
    <name type="scientific">Suilimivivens aceti</name>
    <dbReference type="NCBI Taxonomy" id="2981774"/>
    <lineage>
        <taxon>Bacteria</taxon>
        <taxon>Bacillati</taxon>
        <taxon>Bacillota</taxon>
        <taxon>Clostridia</taxon>
        <taxon>Lachnospirales</taxon>
        <taxon>Lachnospiraceae</taxon>
        <taxon>Suilimivivens</taxon>
    </lineage>
</organism>
<reference evidence="2 3" key="1">
    <citation type="journal article" date="2021" name="ISME Commun">
        <title>Automated analysis of genomic sequences facilitates high-throughput and comprehensive description of bacteria.</title>
        <authorList>
            <person name="Hitch T.C.A."/>
        </authorList>
    </citation>
    <scope>NUCLEOTIDE SEQUENCE [LARGE SCALE GENOMIC DNA]</scope>
    <source>
        <strain evidence="2 3">Sanger_18</strain>
    </source>
</reference>
<dbReference type="Pfam" id="PF01261">
    <property type="entry name" value="AP_endonuc_2"/>
    <property type="match status" value="1"/>
</dbReference>
<evidence type="ECO:0000259" key="1">
    <source>
        <dbReference type="Pfam" id="PF01261"/>
    </source>
</evidence>
<dbReference type="Proteomes" id="UP001652432">
    <property type="component" value="Unassembled WGS sequence"/>
</dbReference>
<accession>A0ABT2SZ07</accession>
<dbReference type="RefSeq" id="WP_262572721.1">
    <property type="nucleotide sequence ID" value="NZ_JAOQKJ010000001.1"/>
</dbReference>
<keyword evidence="2" id="KW-0413">Isomerase</keyword>
<comment type="caution">
    <text evidence="2">The sequence shown here is derived from an EMBL/GenBank/DDBJ whole genome shotgun (WGS) entry which is preliminary data.</text>
</comment>